<dbReference type="VEuPathDB" id="FungiDB:ASPVEDRAFT_49879"/>
<dbReference type="PANTHER" id="PTHR32387">
    <property type="entry name" value="WU:FJ29H11"/>
    <property type="match status" value="1"/>
</dbReference>
<dbReference type="STRING" id="1036611.A0A1L9P929"/>
<dbReference type="OrthoDB" id="1262810at2759"/>
<dbReference type="SUPFAM" id="SSF55874">
    <property type="entry name" value="ATPase domain of HSP90 chaperone/DNA topoisomerase II/histidine kinase"/>
    <property type="match status" value="1"/>
</dbReference>
<proteinExistence type="predicted"/>
<protein>
    <recommendedName>
        <fullName evidence="4">Protein NO VEIN C-terminal domain-containing protein</fullName>
    </recommendedName>
</protein>
<reference evidence="3" key="1">
    <citation type="journal article" date="2017" name="Genome Biol.">
        <title>Comparative genomics reveals high biological diversity and specific adaptations in the industrially and medically important fungal genus Aspergillus.</title>
        <authorList>
            <person name="de Vries R.P."/>
            <person name="Riley R."/>
            <person name="Wiebenga A."/>
            <person name="Aguilar-Osorio G."/>
            <person name="Amillis S."/>
            <person name="Uchima C.A."/>
            <person name="Anderluh G."/>
            <person name="Asadollahi M."/>
            <person name="Askin M."/>
            <person name="Barry K."/>
            <person name="Battaglia E."/>
            <person name="Bayram O."/>
            <person name="Benocci T."/>
            <person name="Braus-Stromeyer S.A."/>
            <person name="Caldana C."/>
            <person name="Canovas D."/>
            <person name="Cerqueira G.C."/>
            <person name="Chen F."/>
            <person name="Chen W."/>
            <person name="Choi C."/>
            <person name="Clum A."/>
            <person name="Dos Santos R.A."/>
            <person name="Damasio A.R."/>
            <person name="Diallinas G."/>
            <person name="Emri T."/>
            <person name="Fekete E."/>
            <person name="Flipphi M."/>
            <person name="Freyberg S."/>
            <person name="Gallo A."/>
            <person name="Gournas C."/>
            <person name="Habgood R."/>
            <person name="Hainaut M."/>
            <person name="Harispe M.L."/>
            <person name="Henrissat B."/>
            <person name="Hilden K.S."/>
            <person name="Hope R."/>
            <person name="Hossain A."/>
            <person name="Karabika E."/>
            <person name="Karaffa L."/>
            <person name="Karanyi Z."/>
            <person name="Krasevec N."/>
            <person name="Kuo A."/>
            <person name="Kusch H."/>
            <person name="LaButti K."/>
            <person name="Lagendijk E.L."/>
            <person name="Lapidus A."/>
            <person name="Levasseur A."/>
            <person name="Lindquist E."/>
            <person name="Lipzen A."/>
            <person name="Logrieco A.F."/>
            <person name="MacCabe A."/>
            <person name="Maekelae M.R."/>
            <person name="Malavazi I."/>
            <person name="Melin P."/>
            <person name="Meyer V."/>
            <person name="Mielnichuk N."/>
            <person name="Miskei M."/>
            <person name="Molnar A.P."/>
            <person name="Mule G."/>
            <person name="Ngan C.Y."/>
            <person name="Orejas M."/>
            <person name="Orosz E."/>
            <person name="Ouedraogo J.P."/>
            <person name="Overkamp K.M."/>
            <person name="Park H.-S."/>
            <person name="Perrone G."/>
            <person name="Piumi F."/>
            <person name="Punt P.J."/>
            <person name="Ram A.F."/>
            <person name="Ramon A."/>
            <person name="Rauscher S."/>
            <person name="Record E."/>
            <person name="Riano-Pachon D.M."/>
            <person name="Robert V."/>
            <person name="Roehrig J."/>
            <person name="Ruller R."/>
            <person name="Salamov A."/>
            <person name="Salih N.S."/>
            <person name="Samson R.A."/>
            <person name="Sandor E."/>
            <person name="Sanguinetti M."/>
            <person name="Schuetze T."/>
            <person name="Sepcic K."/>
            <person name="Shelest E."/>
            <person name="Sherlock G."/>
            <person name="Sophianopoulou V."/>
            <person name="Squina F.M."/>
            <person name="Sun H."/>
            <person name="Susca A."/>
            <person name="Todd R.B."/>
            <person name="Tsang A."/>
            <person name="Unkles S.E."/>
            <person name="van de Wiele N."/>
            <person name="van Rossen-Uffink D."/>
            <person name="Oliveira J.V."/>
            <person name="Vesth T.C."/>
            <person name="Visser J."/>
            <person name="Yu J.-H."/>
            <person name="Zhou M."/>
            <person name="Andersen M.R."/>
            <person name="Archer D.B."/>
            <person name="Baker S.E."/>
            <person name="Benoit I."/>
            <person name="Brakhage A.A."/>
            <person name="Braus G.H."/>
            <person name="Fischer R."/>
            <person name="Frisvad J.C."/>
            <person name="Goldman G.H."/>
            <person name="Houbraken J."/>
            <person name="Oakley B."/>
            <person name="Pocsi I."/>
            <person name="Scazzocchio C."/>
            <person name="Seiboth B."/>
            <person name="vanKuyk P.A."/>
            <person name="Wortman J."/>
            <person name="Dyer P.S."/>
            <person name="Grigoriev I.V."/>
        </authorList>
    </citation>
    <scope>NUCLEOTIDE SEQUENCE [LARGE SCALE GENOMIC DNA]</scope>
    <source>
        <strain evidence="3">CBS 583.65</strain>
    </source>
</reference>
<name>A0A1L9P929_ASPVE</name>
<dbReference type="InterPro" id="IPR052957">
    <property type="entry name" value="Auxin_embryo_med"/>
</dbReference>
<dbReference type="EMBL" id="KV878126">
    <property type="protein sequence ID" value="OJI98040.1"/>
    <property type="molecule type" value="Genomic_DNA"/>
</dbReference>
<evidence type="ECO:0000313" key="3">
    <source>
        <dbReference type="Proteomes" id="UP000184073"/>
    </source>
</evidence>
<gene>
    <name evidence="2" type="ORF">ASPVEDRAFT_49879</name>
</gene>
<evidence type="ECO:0008006" key="4">
    <source>
        <dbReference type="Google" id="ProtNLM"/>
    </source>
</evidence>
<dbReference type="Gene3D" id="3.30.565.10">
    <property type="entry name" value="Histidine kinase-like ATPase, C-terminal domain"/>
    <property type="match status" value="1"/>
</dbReference>
<dbReference type="RefSeq" id="XP_040663803.1">
    <property type="nucleotide sequence ID" value="XM_040814233.1"/>
</dbReference>
<dbReference type="InterPro" id="IPR036890">
    <property type="entry name" value="HATPase_C_sf"/>
</dbReference>
<accession>A0A1L9P929</accession>
<evidence type="ECO:0000313" key="2">
    <source>
        <dbReference type="EMBL" id="OJI98040.1"/>
    </source>
</evidence>
<keyword evidence="3" id="KW-1185">Reference proteome</keyword>
<dbReference type="Proteomes" id="UP000184073">
    <property type="component" value="Unassembled WGS sequence"/>
</dbReference>
<dbReference type="GeneID" id="63729744"/>
<feature type="region of interest" description="Disordered" evidence="1">
    <location>
        <begin position="1325"/>
        <end position="1344"/>
    </location>
</feature>
<dbReference type="NCBIfam" id="NF047352">
    <property type="entry name" value="P_loop_sacsin"/>
    <property type="match status" value="1"/>
</dbReference>
<dbReference type="PANTHER" id="PTHR32387:SF0">
    <property type="entry name" value="PROTEIN NO VEIN"/>
    <property type="match status" value="1"/>
</dbReference>
<sequence length="1598" mass="182207">MKSSTARELVRQITRTHGHLSEEFLSQLEPYQRSEIEYAMLQKDGMIGSSTITLAKNLYNSSARFVFELLQNADDNSYTTAKAANASPYVSFSVHDQRVIVECNEDGFTRENLVAICSVGKSSKTGAQGYIGEKGIGFKSVFMVAWKVHIQSRDFSFSFRHRKGDSGMGMISPVWEETDEVLPQPLTRITLFLYDNDTDGMLTRQREMMLQQFRELKATFLLFMKNLRSIEVRIHDQSNNEISYTIFSIQGQQGTKATLTQVTMQDGDTQMHEQYYYTTRLTAHDIPRSENRQYSEVEIATGAYAETDIILAFPLTHDWLPIIEPQEVFAFLPIRNMGLPFLIQADFVTDASRQDIVRSSARNIKLLPAIARAFIQTVEYLCTQRILPYEWMRYLPDIGWNAQDSFWKHLPSEIRSRLQRSSILLTRSNSSMRCIKDMRLLQARMRDKLGRPLLPDLKPEQYLSPLYATSDLSRLEQYGLREMSFAEFLDRLERDMQNGAFSVMRNPSTDDDWHTDMAHFLLAISDQPIWIRVCNINLIPIMGGEWVSATSMRCNPVYFTRVQGYALPTDGIFRLILPRAERNAIRKRLFAHLGVREASLQDARDRIITNDALAYPGLEISRSRLQFLYLTAHLQGDMEFPPRAHIAPQRLLAKFSPSPAILHPEYMQDCPEKPDKETLSWREWLTTLFSIRDMIPLTSLTSLSPECLHIAGSCSHEFLPFLLRSWKADGPNIASNPNLVKALLDTEVLCESGRMYPLGKTYVRTAQIQYADGFLRDGEFFPWLKVTSSDEAGLPDIGVLTTALGFGYPKSDLEFYITILEFVADANRDKAEVVDVSRIFALYNRIETRYHESVTRETSAEMIVYDPHIRSAFNAKPLIYVPGYGSKSATWALPEKCLWEAPEYMHCAYPLKSRFRAITKEKYISTLFHDTLKIQNAGIVEFLSELRWVRLFESPSYTLMIDVYQELNRRRPNMSSSMMDAIRAQFDDLRLVYYESGGSTRWYRPSECLWSTVTDIKGMVALNDAYEDLDDFFTEFIGVRTLTLQMIHDKLVEEGNSQSSPEQIKETIWLLNSYMESDSSLADPIRVLQAKVFPVRHSNGVVELCSSAEGFGISDRKHLSDLFANRAKLLDFDVNEIARLEPFLQWTGLDKRYLSSSVKEISMVRGDSHGSLTSPERNIARKAYGLLRLGVHFRSPRVRSGEQPFYEILKNIDVRETDGISSELHFHQDGKDIVVEVSKSELHFHESEDGLIIYVPRDEETQFLCFLDRIPLALLEWIMTEPLTGICEVFNDKALNVLSMVLQAEPKYVGMTLDRAGIMSVETPDDTPAEEPITGPNHEGSDQFNVGVTPTGSNELSLGEHYVAVSPDDSISAAFSRTSTLSPATSRPQFTPQEAASAASFVPTSRIIPHQTVDTAYRTLLRKVVNAARASSFPSRGSFDMTALTGSLDPYSEPFQFYGLDKPYRDVLVGAAGELFVFEILARLNPPLPGFSRDNWQSTIRKHVTLHEDYTDLEPWNGRESADITYTDTEGAFTSLLVTNGYLDDTWADARPQYFLEVKSTTSKCDAPFYMSRHQYERVRYPLISYNIPVNHRLTATE</sequence>
<evidence type="ECO:0000256" key="1">
    <source>
        <dbReference type="SAM" id="MobiDB-lite"/>
    </source>
</evidence>
<organism evidence="2 3">
    <name type="scientific">Aspergillus versicolor CBS 583.65</name>
    <dbReference type="NCBI Taxonomy" id="1036611"/>
    <lineage>
        <taxon>Eukaryota</taxon>
        <taxon>Fungi</taxon>
        <taxon>Dikarya</taxon>
        <taxon>Ascomycota</taxon>
        <taxon>Pezizomycotina</taxon>
        <taxon>Eurotiomycetes</taxon>
        <taxon>Eurotiomycetidae</taxon>
        <taxon>Eurotiales</taxon>
        <taxon>Aspergillaceae</taxon>
        <taxon>Aspergillus</taxon>
        <taxon>Aspergillus subgen. Nidulantes</taxon>
    </lineage>
</organism>